<evidence type="ECO:0000256" key="2">
    <source>
        <dbReference type="SAM" id="Phobius"/>
    </source>
</evidence>
<feature type="transmembrane region" description="Helical" evidence="2">
    <location>
        <begin position="1078"/>
        <end position="1104"/>
    </location>
</feature>
<dbReference type="OrthoDB" id="174266at2"/>
<proteinExistence type="predicted"/>
<gene>
    <name evidence="3" type="ORF">GH266_18990</name>
</gene>
<accession>A0A857CBW6</accession>
<dbReference type="AlphaFoldDB" id="A0A857CBW6"/>
<name>A0A857CBW6_9HYPH</name>
<feature type="transmembrane region" description="Helical" evidence="2">
    <location>
        <begin position="499"/>
        <end position="518"/>
    </location>
</feature>
<protein>
    <submittedName>
        <fullName evidence="3">MMPL family transporter</fullName>
    </submittedName>
</protein>
<dbReference type="KEGG" id="siw:GH266_18990"/>
<feature type="transmembrane region" description="Helical" evidence="2">
    <location>
        <begin position="949"/>
        <end position="968"/>
    </location>
</feature>
<dbReference type="Gene3D" id="3.30.70.1320">
    <property type="entry name" value="Multidrug efflux transporter AcrB pore domain like"/>
    <property type="match status" value="1"/>
</dbReference>
<keyword evidence="2" id="KW-0812">Transmembrane</keyword>
<dbReference type="RefSeq" id="WP_158195227.1">
    <property type="nucleotide sequence ID" value="NZ_CP046908.1"/>
</dbReference>
<dbReference type="SUPFAM" id="SSF82693">
    <property type="entry name" value="Multidrug efflux transporter AcrB pore domain, PN1, PN2, PC1 and PC2 subdomains"/>
    <property type="match status" value="1"/>
</dbReference>
<sequence>MRDTGFVPRGVIGHFLRHRNAANLVMVLMILFGAFGLARLNAEFFPQIVIDRISVSVSWPGASAEDVEKNILQAIEPELRFIDNVDEMVSYSREGAASISLEFLEGADMQKALSDVEQAIAGITTLPEDAERPVISLANWFDRVARVALRGPFSEDALKAFARQIRDGLIDRGIDKVSFNGFRDTEYVVKVPERELRRLDLTLADISERVAANTRDLPSGDLQGGVERQVRAVADTSSPEAISRIVVKSFPTGEKIELRDIGDVSRSYDPDQTIGYSDGMRAVELTVERSARADQLKVNAILDRYLAEIAPQLPASLELVKYEVRAEALTDRIMILVENGISGLFVVVIVLFAFLNGRIALWVAAGIPVAMMATLGFMWVSGQTLNMFSLFALIMTLGIIVDDAIVVGEHTATRIAMGDGPYLAAEEGAGRMLWPIIAASTTTVAAFLPIMLMGDTIGQLMGVLPLVVVAVITASIIECFFVLPGHLAHSLARPPSWNWWRVVLIAGVPALFLVGLAGRDDITVPVWLDWLAVPARTGRETFGTVPFDIAVVVVFFVVASAVEFLLLLLRRARTRRTFDEQPGWFRRNFDAGFGWFRDVPFRAFVRLTYDWRYVTVAFAIGLLLLTAGLMRGNHVGFRFFPSPEAENIRATVDFVAGISIEDAEKALLRIDGALRQAQESLTAETGETLVVASYATLGQSGNSRGNNVASIDVQLTTSEQRSVRTPDIVQAWRRAIPEIPGTKRVAVFERRGGPPGRDLDIRLMGDDTRALKEASLELQEMLTSYPGVDGVADDLPYGKPELVLDISPRGKALGFTVENAARQIRSALEGSIPRRFARGEEEITIRVRQEVSMGGGALRELSLRAPSGEFVPLTEVVTLDERESFSVIQRRDGRVTVAVSADVDADVTSNIEIVRDLETGKMQELAGKYGVDYRYSGREEERRAAFSDLQLGMVAALAMIYLILAAIFASYFKPLAVMSIIPFGVVGAVAGHYLMAYDLTILSFVGLLGLSGILVNNSIILVDRFEDHIKDGRSVADAAVISAQDRLRAVLLTSLTTIGGLAPLLFETSLQARFLMPMTITIVFGLATATLLVLVLVPALIGIGEDLRRMVSLRRDPHGDDGGDQGHRSGPPAQVPAE</sequence>
<dbReference type="Gene3D" id="3.30.2090.10">
    <property type="entry name" value="Multidrug efflux transporter AcrB TolC docking domain, DN and DC subdomains"/>
    <property type="match status" value="2"/>
</dbReference>
<dbReference type="Proteomes" id="UP000435648">
    <property type="component" value="Chromosome"/>
</dbReference>
<dbReference type="PRINTS" id="PR00702">
    <property type="entry name" value="ACRIFLAVINRP"/>
</dbReference>
<evidence type="ECO:0000313" key="4">
    <source>
        <dbReference type="Proteomes" id="UP000435648"/>
    </source>
</evidence>
<dbReference type="InterPro" id="IPR001036">
    <property type="entry name" value="Acrflvin-R"/>
</dbReference>
<dbReference type="Pfam" id="PF00873">
    <property type="entry name" value="ACR_tran"/>
    <property type="match status" value="2"/>
</dbReference>
<feature type="transmembrane region" description="Helical" evidence="2">
    <location>
        <begin position="549"/>
        <end position="569"/>
    </location>
</feature>
<feature type="compositionally biased region" description="Basic and acidic residues" evidence="1">
    <location>
        <begin position="1114"/>
        <end position="1127"/>
    </location>
</feature>
<dbReference type="Gene3D" id="3.30.70.1440">
    <property type="entry name" value="Multidrug efflux transporter AcrB pore domain"/>
    <property type="match status" value="1"/>
</dbReference>
<dbReference type="InterPro" id="IPR027463">
    <property type="entry name" value="AcrB_DN_DC_subdom"/>
</dbReference>
<feature type="transmembrane region" description="Helical" evidence="2">
    <location>
        <begin position="1001"/>
        <end position="1022"/>
    </location>
</feature>
<dbReference type="GO" id="GO:0042910">
    <property type="term" value="F:xenobiotic transmembrane transporter activity"/>
    <property type="evidence" value="ECO:0007669"/>
    <property type="project" value="TreeGrafter"/>
</dbReference>
<dbReference type="PANTHER" id="PTHR32063">
    <property type="match status" value="1"/>
</dbReference>
<keyword evidence="2" id="KW-0472">Membrane</keyword>
<organism evidence="3 4">
    <name type="scientific">Stappia indica</name>
    <dbReference type="NCBI Taxonomy" id="538381"/>
    <lineage>
        <taxon>Bacteria</taxon>
        <taxon>Pseudomonadati</taxon>
        <taxon>Pseudomonadota</taxon>
        <taxon>Alphaproteobacteria</taxon>
        <taxon>Hyphomicrobiales</taxon>
        <taxon>Stappiaceae</taxon>
        <taxon>Stappia</taxon>
    </lineage>
</organism>
<feature type="transmembrane region" description="Helical" evidence="2">
    <location>
        <begin position="333"/>
        <end position="354"/>
    </location>
</feature>
<feature type="region of interest" description="Disordered" evidence="1">
    <location>
        <begin position="1114"/>
        <end position="1138"/>
    </location>
</feature>
<dbReference type="Gene3D" id="1.20.1640.10">
    <property type="entry name" value="Multidrug efflux transporter AcrB transmembrane domain"/>
    <property type="match status" value="3"/>
</dbReference>
<feature type="transmembrane region" description="Helical" evidence="2">
    <location>
        <begin position="432"/>
        <end position="452"/>
    </location>
</feature>
<feature type="transmembrane region" description="Helical" evidence="2">
    <location>
        <begin position="464"/>
        <end position="487"/>
    </location>
</feature>
<keyword evidence="2" id="KW-1133">Transmembrane helix</keyword>
<dbReference type="GO" id="GO:0005886">
    <property type="term" value="C:plasma membrane"/>
    <property type="evidence" value="ECO:0007669"/>
    <property type="project" value="TreeGrafter"/>
</dbReference>
<feature type="transmembrane region" description="Helical" evidence="2">
    <location>
        <begin position="975"/>
        <end position="995"/>
    </location>
</feature>
<dbReference type="PANTHER" id="PTHR32063:SF33">
    <property type="entry name" value="RND SUPERFAMILY EFFLUX PUMP PERMEASE COMPONENT"/>
    <property type="match status" value="1"/>
</dbReference>
<feature type="transmembrane region" description="Helical" evidence="2">
    <location>
        <begin position="361"/>
        <end position="381"/>
    </location>
</feature>
<dbReference type="Gene3D" id="3.30.70.1430">
    <property type="entry name" value="Multidrug efflux transporter AcrB pore domain"/>
    <property type="match status" value="2"/>
</dbReference>
<feature type="transmembrane region" description="Helical" evidence="2">
    <location>
        <begin position="1049"/>
        <end position="1066"/>
    </location>
</feature>
<dbReference type="SUPFAM" id="SSF82714">
    <property type="entry name" value="Multidrug efflux transporter AcrB TolC docking domain, DN and DC subdomains"/>
    <property type="match status" value="2"/>
</dbReference>
<feature type="transmembrane region" description="Helical" evidence="2">
    <location>
        <begin position="387"/>
        <end position="407"/>
    </location>
</feature>
<dbReference type="EMBL" id="CP046908">
    <property type="protein sequence ID" value="QGZ36389.1"/>
    <property type="molecule type" value="Genomic_DNA"/>
</dbReference>
<feature type="transmembrane region" description="Helical" evidence="2">
    <location>
        <begin position="21"/>
        <end position="40"/>
    </location>
</feature>
<reference evidence="3 4" key="1">
    <citation type="submission" date="2019-12" db="EMBL/GenBank/DDBJ databases">
        <title>The genome of Stappia indica PHM037.</title>
        <authorList>
            <person name="Kacar D."/>
            <person name="Galan B."/>
            <person name="Canedo L."/>
            <person name="Rodriguez P."/>
            <person name="de la Calle F."/>
            <person name="Garcia J.L."/>
        </authorList>
    </citation>
    <scope>NUCLEOTIDE SEQUENCE [LARGE SCALE GENOMIC DNA]</scope>
    <source>
        <strain evidence="3 4">PHM037</strain>
    </source>
</reference>
<evidence type="ECO:0000313" key="3">
    <source>
        <dbReference type="EMBL" id="QGZ36389.1"/>
    </source>
</evidence>
<evidence type="ECO:0000256" key="1">
    <source>
        <dbReference type="SAM" id="MobiDB-lite"/>
    </source>
</evidence>
<dbReference type="SUPFAM" id="SSF82866">
    <property type="entry name" value="Multidrug efflux transporter AcrB transmembrane domain"/>
    <property type="match status" value="2"/>
</dbReference>
<feature type="transmembrane region" description="Helical" evidence="2">
    <location>
        <begin position="611"/>
        <end position="630"/>
    </location>
</feature>